<name>A0A0T5ZXE0_UNCKA</name>
<dbReference type="Proteomes" id="UP000051297">
    <property type="component" value="Unassembled WGS sequence"/>
</dbReference>
<dbReference type="EMBL" id="LDXK01000002">
    <property type="protein sequence ID" value="KRT67464.1"/>
    <property type="molecule type" value="Genomic_DNA"/>
</dbReference>
<dbReference type="Pfam" id="PF13177">
    <property type="entry name" value="DNA_pol3_delta2"/>
    <property type="match status" value="1"/>
</dbReference>
<proteinExistence type="predicted"/>
<protein>
    <submittedName>
        <fullName evidence="1">Polymerase III, delta'' subunit protein</fullName>
    </submittedName>
</protein>
<dbReference type="AlphaFoldDB" id="A0A0T5ZXE0"/>
<reference evidence="1 2" key="1">
    <citation type="submission" date="2015-05" db="EMBL/GenBank/DDBJ databases">
        <title>Critical biogeochemical functions in the subsurface are associated with bacteria from new phyla and little studied lineages.</title>
        <authorList>
            <person name="Hug L.A."/>
            <person name="Thomas B.C."/>
            <person name="Sharon I."/>
            <person name="Brown C.T."/>
            <person name="Sharma R."/>
            <person name="Hettich R.L."/>
            <person name="Wilkins M.J."/>
            <person name="Williams K.H."/>
            <person name="Singh A."/>
            <person name="Banfield J.F."/>
        </authorList>
    </citation>
    <scope>NUCLEOTIDE SEQUENCE [LARGE SCALE GENOMIC DNA]</scope>
    <source>
        <strain evidence="1">CSP1-7</strain>
    </source>
</reference>
<accession>A0A0T5ZXE0</accession>
<gene>
    <name evidence="1" type="ORF">XU08_C0002G0002</name>
</gene>
<dbReference type="InterPro" id="IPR027417">
    <property type="entry name" value="P-loop_NTPase"/>
</dbReference>
<evidence type="ECO:0000313" key="1">
    <source>
        <dbReference type="EMBL" id="KRT67464.1"/>
    </source>
</evidence>
<dbReference type="SUPFAM" id="SSF52540">
    <property type="entry name" value="P-loop containing nucleoside triphosphate hydrolases"/>
    <property type="match status" value="1"/>
</dbReference>
<evidence type="ECO:0000313" key="2">
    <source>
        <dbReference type="Proteomes" id="UP000051297"/>
    </source>
</evidence>
<sequence length="199" mass="22828">MPNYLLWGANPQARETQARELLKEHFIHSIESEGKIIPLREIRARLPHWHVHPQAPWRRSGLLVLEAQRMNEEVQNTLLKTLEEPPQFFTFVFTVPHPNLLFPTVVSRCLVTRVIGDYQARNAEIAAEIWAANGGERLALFEDKIGYERESATAFINDLEAQLAAAPNPVLKQIWETKKLLQDDSTNLKMAVDCLLLSW</sequence>
<dbReference type="Gene3D" id="3.40.50.300">
    <property type="entry name" value="P-loop containing nucleotide triphosphate hydrolases"/>
    <property type="match status" value="1"/>
</dbReference>
<dbReference type="STRING" id="1576480.XU08_C0002G0002"/>
<organism evidence="1 2">
    <name type="scientific">candidate division WWE3 bacterium CSP1-7</name>
    <dbReference type="NCBI Taxonomy" id="1576480"/>
    <lineage>
        <taxon>Bacteria</taxon>
        <taxon>Katanobacteria</taxon>
    </lineage>
</organism>
<comment type="caution">
    <text evidence="1">The sequence shown here is derived from an EMBL/GenBank/DDBJ whole genome shotgun (WGS) entry which is preliminary data.</text>
</comment>